<dbReference type="PANTHER" id="PTHR35488:SF2">
    <property type="entry name" value="OS05G0358900 PROTEIN"/>
    <property type="match status" value="1"/>
</dbReference>
<dbReference type="Gramene" id="ERM96010">
    <property type="protein sequence ID" value="ERM96010"/>
    <property type="gene ID" value="AMTR_s00129p00054300"/>
</dbReference>
<dbReference type="PANTHER" id="PTHR35488">
    <property type="entry name" value="OS05G0358900 PROTEIN-RELATED"/>
    <property type="match status" value="1"/>
</dbReference>
<dbReference type="Proteomes" id="UP000017836">
    <property type="component" value="Unassembled WGS sequence"/>
</dbReference>
<keyword evidence="3" id="KW-1185">Reference proteome</keyword>
<proteinExistence type="predicted"/>
<organism evidence="2 3">
    <name type="scientific">Amborella trichopoda</name>
    <dbReference type="NCBI Taxonomy" id="13333"/>
    <lineage>
        <taxon>Eukaryota</taxon>
        <taxon>Viridiplantae</taxon>
        <taxon>Streptophyta</taxon>
        <taxon>Embryophyta</taxon>
        <taxon>Tracheophyta</taxon>
        <taxon>Spermatophyta</taxon>
        <taxon>Magnoliopsida</taxon>
        <taxon>Amborellales</taxon>
        <taxon>Amborellaceae</taxon>
        <taxon>Amborella</taxon>
    </lineage>
</organism>
<evidence type="ECO:0000313" key="2">
    <source>
        <dbReference type="EMBL" id="ERM96010.1"/>
    </source>
</evidence>
<evidence type="ECO:0000256" key="1">
    <source>
        <dbReference type="SAM" id="MobiDB-lite"/>
    </source>
</evidence>
<dbReference type="HOGENOM" id="CLU_1930389_0_0_1"/>
<protein>
    <submittedName>
        <fullName evidence="2">Uncharacterized protein</fullName>
    </submittedName>
</protein>
<gene>
    <name evidence="2" type="ORF">AMTR_s00129p00054300</name>
</gene>
<dbReference type="AlphaFoldDB" id="W1NLB1"/>
<name>W1NLB1_AMBTC</name>
<reference evidence="3" key="1">
    <citation type="journal article" date="2013" name="Science">
        <title>The Amborella genome and the evolution of flowering plants.</title>
        <authorList>
            <consortium name="Amborella Genome Project"/>
        </authorList>
    </citation>
    <scope>NUCLEOTIDE SEQUENCE [LARGE SCALE GENOMIC DNA]</scope>
</reference>
<evidence type="ECO:0000313" key="3">
    <source>
        <dbReference type="Proteomes" id="UP000017836"/>
    </source>
</evidence>
<feature type="compositionally biased region" description="Polar residues" evidence="1">
    <location>
        <begin position="40"/>
        <end position="53"/>
    </location>
</feature>
<sequence length="131" mass="15348">MPTIPSSEEERERTQEQCKTRKSWTKALLFWRKTEKKQSQKPTNPTQQINSVHPMQRRRAVSGPIYTCESDAFYTYKSSPSRSMQAIDHTSFPMTGFLTPTRKRERENRYYSLNQLNHSNVGSLSPIYLVT</sequence>
<feature type="region of interest" description="Disordered" evidence="1">
    <location>
        <begin position="34"/>
        <end position="58"/>
    </location>
</feature>
<dbReference type="EMBL" id="KI397331">
    <property type="protein sequence ID" value="ERM96010.1"/>
    <property type="molecule type" value="Genomic_DNA"/>
</dbReference>
<accession>W1NLB1</accession>